<evidence type="ECO:0000256" key="2">
    <source>
        <dbReference type="ARBA" id="ARBA00022517"/>
    </source>
</evidence>
<feature type="region of interest" description="Disordered" evidence="6">
    <location>
        <begin position="180"/>
        <end position="206"/>
    </location>
</feature>
<name>A0ABS8UHP3_9GAMM</name>
<dbReference type="RefSeq" id="WP_232137733.1">
    <property type="nucleotide sequence ID" value="NZ_CP089507.1"/>
</dbReference>
<comment type="function">
    <text evidence="5">Member of a network of 50S ribosomal subunit biogenesis factors which assembles along the 30S-50S interface, preventing incorrect 23S rRNA structures from forming. Promotes peptidyl transferase center (PTC) maturation.</text>
</comment>
<evidence type="ECO:0000256" key="3">
    <source>
        <dbReference type="ARBA" id="ARBA00022730"/>
    </source>
</evidence>
<keyword evidence="8" id="KW-1185">Reference proteome</keyword>
<dbReference type="EMBL" id="JAJQKU010000006">
    <property type="protein sequence ID" value="MCD9098435.1"/>
    <property type="molecule type" value="Genomic_DNA"/>
</dbReference>
<dbReference type="Pfam" id="PF04751">
    <property type="entry name" value="DarP"/>
    <property type="match status" value="1"/>
</dbReference>
<dbReference type="SUPFAM" id="SSF158710">
    <property type="entry name" value="PSPTO4464-like"/>
    <property type="match status" value="1"/>
</dbReference>
<accession>A0ABS8UHP3</accession>
<dbReference type="Proteomes" id="UP001430360">
    <property type="component" value="Unassembled WGS sequence"/>
</dbReference>
<gene>
    <name evidence="5" type="primary">darP</name>
    <name evidence="7" type="ORF">LTT95_15975</name>
</gene>
<evidence type="ECO:0000256" key="1">
    <source>
        <dbReference type="ARBA" id="ARBA00022490"/>
    </source>
</evidence>
<sequence length="206" mass="22561">MRGINEDSGEYLGPSRKQNRREALEVLSLADDLAALSENQLGKLPIPEGLLTHIADARRITSHIARKRQLAFLAKQMRRESDETLEAIRDAMDAGGTAARVETAQLHRAEAWRTRLLDDGDAALAELLDAYPEADRQRLRQLVRNALAERAKNKPPAAFRELFRELRGVFAAASLAAGEDAAAEEARLEDEADEPGNGDGDGDDAP</sequence>
<dbReference type="InterPro" id="IPR006839">
    <property type="entry name" value="DarP"/>
</dbReference>
<evidence type="ECO:0000256" key="4">
    <source>
        <dbReference type="ARBA" id="ARBA00022884"/>
    </source>
</evidence>
<keyword evidence="2 5" id="KW-0690">Ribosome biogenesis</keyword>
<organism evidence="7 8">
    <name type="scientific">Luteimonas fraxinea</name>
    <dbReference type="NCBI Taxonomy" id="2901869"/>
    <lineage>
        <taxon>Bacteria</taxon>
        <taxon>Pseudomonadati</taxon>
        <taxon>Pseudomonadota</taxon>
        <taxon>Gammaproteobacteria</taxon>
        <taxon>Lysobacterales</taxon>
        <taxon>Lysobacteraceae</taxon>
        <taxon>Luteimonas</taxon>
    </lineage>
</organism>
<dbReference type="InterPro" id="IPR023153">
    <property type="entry name" value="DarP_sf"/>
</dbReference>
<dbReference type="PIRSF" id="PIRSF016183">
    <property type="entry name" value="UCP016183"/>
    <property type="match status" value="1"/>
</dbReference>
<dbReference type="PANTHER" id="PTHR38101:SF1">
    <property type="entry name" value="UPF0307 PROTEIN YJGA"/>
    <property type="match status" value="1"/>
</dbReference>
<reference evidence="7" key="1">
    <citation type="submission" date="2021-12" db="EMBL/GenBank/DDBJ databases">
        <authorList>
            <person name="Ulrich A."/>
        </authorList>
    </citation>
    <scope>NUCLEOTIDE SEQUENCE</scope>
    <source>
        <strain evidence="7">A1P009</strain>
    </source>
</reference>
<dbReference type="Gene3D" id="1.10.60.30">
    <property type="entry name" value="PSPTO4464-like domains"/>
    <property type="match status" value="2"/>
</dbReference>
<keyword evidence="4 5" id="KW-0694">RNA-binding</keyword>
<comment type="subcellular location">
    <subcellularLocation>
        <location evidence="5">Cytoplasm</location>
    </subcellularLocation>
    <text evidence="5">Associates with late stage pre-50S ribosomal subunits.</text>
</comment>
<reference evidence="7" key="2">
    <citation type="journal article" date="2022" name="Syst. Appl. Microbiol.">
        <title>Physiological and genomic characterisation of Luteimonas fraxinea sp. nov., a bacterial species associated with trees tolerant to ash dieback.</title>
        <authorList>
            <person name="Ulrich K."/>
            <person name="Becker R."/>
            <person name="Behrendt U."/>
            <person name="Kube M."/>
            <person name="Schneck V."/>
            <person name="Ulrich A."/>
        </authorList>
    </citation>
    <scope>NUCLEOTIDE SEQUENCE</scope>
    <source>
        <strain evidence="7">A1P009</strain>
    </source>
</reference>
<dbReference type="PANTHER" id="PTHR38101">
    <property type="entry name" value="UPF0307 PROTEIN YJGA"/>
    <property type="match status" value="1"/>
</dbReference>
<evidence type="ECO:0000313" key="7">
    <source>
        <dbReference type="EMBL" id="MCD9098435.1"/>
    </source>
</evidence>
<keyword evidence="1 5" id="KW-0963">Cytoplasm</keyword>
<evidence type="ECO:0000256" key="5">
    <source>
        <dbReference type="HAMAP-Rule" id="MF_00765"/>
    </source>
</evidence>
<comment type="similarity">
    <text evidence="5">Belongs to the DarP family.</text>
</comment>
<feature type="compositionally biased region" description="Acidic residues" evidence="6">
    <location>
        <begin position="181"/>
        <end position="206"/>
    </location>
</feature>
<dbReference type="NCBIfam" id="NF003593">
    <property type="entry name" value="PRK05255.1-1"/>
    <property type="match status" value="1"/>
</dbReference>
<dbReference type="HAMAP" id="MF_00765">
    <property type="entry name" value="DarP"/>
    <property type="match status" value="1"/>
</dbReference>
<evidence type="ECO:0000256" key="6">
    <source>
        <dbReference type="SAM" id="MobiDB-lite"/>
    </source>
</evidence>
<proteinExistence type="inferred from homology"/>
<keyword evidence="3 5" id="KW-0699">rRNA-binding</keyword>
<protein>
    <recommendedName>
        <fullName evidence="5">Dual-action ribosomal maturation protein DarP</fullName>
    </recommendedName>
    <alternativeName>
        <fullName evidence="5">Large ribosomal subunit assembly factor DarP</fullName>
    </alternativeName>
</protein>
<comment type="caution">
    <text evidence="7">The sequence shown here is derived from an EMBL/GenBank/DDBJ whole genome shotgun (WGS) entry which is preliminary data.</text>
</comment>
<dbReference type="CDD" id="cd16331">
    <property type="entry name" value="YjgA-like"/>
    <property type="match status" value="1"/>
</dbReference>
<evidence type="ECO:0000313" key="8">
    <source>
        <dbReference type="Proteomes" id="UP001430360"/>
    </source>
</evidence>